<dbReference type="AlphaFoldDB" id="A0A8J1U4M0"/>
<dbReference type="InterPro" id="IPR051594">
    <property type="entry name" value="KRIT1/FRMD8"/>
</dbReference>
<dbReference type="InterPro" id="IPR014352">
    <property type="entry name" value="FERM/acyl-CoA-bd_prot_sf"/>
</dbReference>
<dbReference type="PROSITE" id="PS50057">
    <property type="entry name" value="FERM_3"/>
    <property type="match status" value="1"/>
</dbReference>
<name>A0A8J1U4M0_OWEFU</name>
<dbReference type="Pfam" id="PF24522">
    <property type="entry name" value="KRIT1_FRMD8_FERM_C"/>
    <property type="match status" value="1"/>
</dbReference>
<evidence type="ECO:0000313" key="4">
    <source>
        <dbReference type="Proteomes" id="UP000749559"/>
    </source>
</evidence>
<dbReference type="InterPro" id="IPR019748">
    <property type="entry name" value="FERM_central"/>
</dbReference>
<dbReference type="Gene3D" id="3.10.20.90">
    <property type="entry name" value="Phosphatidylinositol 3-kinase Catalytic Subunit, Chain A, domain 1"/>
    <property type="match status" value="1"/>
</dbReference>
<dbReference type="InterPro" id="IPR019749">
    <property type="entry name" value="Band_41_domain"/>
</dbReference>
<dbReference type="Gene3D" id="1.20.80.10">
    <property type="match status" value="1"/>
</dbReference>
<dbReference type="PANTHER" id="PTHR13283:SF10">
    <property type="entry name" value="FERM DOMAIN-CONTAINING PROTEIN 8"/>
    <property type="match status" value="1"/>
</dbReference>
<evidence type="ECO:0000313" key="3">
    <source>
        <dbReference type="EMBL" id="CAH1792218.1"/>
    </source>
</evidence>
<comment type="caution">
    <text evidence="3">The sequence shown here is derived from an EMBL/GenBank/DDBJ whole genome shotgun (WGS) entry which is preliminary data.</text>
</comment>
<accession>A0A8J1U4M0</accession>
<dbReference type="CDD" id="cd14473">
    <property type="entry name" value="FERM_B-lobe"/>
    <property type="match status" value="1"/>
</dbReference>
<proteinExistence type="predicted"/>
<dbReference type="OrthoDB" id="2142533at2759"/>
<gene>
    <name evidence="3" type="ORF">OFUS_LOCUS17222</name>
</gene>
<reference evidence="3" key="1">
    <citation type="submission" date="2022-03" db="EMBL/GenBank/DDBJ databases">
        <authorList>
            <person name="Martin C."/>
        </authorList>
    </citation>
    <scope>NUCLEOTIDE SEQUENCE</scope>
</reference>
<dbReference type="GO" id="GO:0005886">
    <property type="term" value="C:plasma membrane"/>
    <property type="evidence" value="ECO:0007669"/>
    <property type="project" value="TreeGrafter"/>
</dbReference>
<dbReference type="SMART" id="SM00295">
    <property type="entry name" value="B41"/>
    <property type="match status" value="1"/>
</dbReference>
<dbReference type="SUPFAM" id="SSF47031">
    <property type="entry name" value="Second domain of FERM"/>
    <property type="match status" value="1"/>
</dbReference>
<dbReference type="InterPro" id="IPR035963">
    <property type="entry name" value="FERM_2"/>
</dbReference>
<dbReference type="InterPro" id="IPR011993">
    <property type="entry name" value="PH-like_dom_sf"/>
</dbReference>
<dbReference type="InterPro" id="IPR057096">
    <property type="entry name" value="KRIT1_FRMD8_FERM_C"/>
</dbReference>
<dbReference type="GO" id="GO:0090090">
    <property type="term" value="P:negative regulation of canonical Wnt signaling pathway"/>
    <property type="evidence" value="ECO:0007669"/>
    <property type="project" value="TreeGrafter"/>
</dbReference>
<sequence length="515" mass="59037">MAEDKAAIDIKTVPVDGTGDEEDGEHNKALQGSTLDDTDVVPADSEKSDLYQKRQNMMRNKEKNEKDKLLPKITIDSSASRQKSYITATRPDSYGMTSAMSDASAKPLEMCVYFANKTGLEMTLEGGRCTTAEEVFEQLMELLSLPSEARDVFCLWLISPLLELQLKPHHVPFRLTQHWDELLQKYTTSSEEEIERDEPVLIMQRNIYYPRELEEKIREPQMLKLLYSEAHSNITEGRYPWDTEHYFVLAGLASAIENGQFDEVVHTADFYRENLSQFFPHHMCKPKTTFFGKPKRDSIEFQLVQEHRSTSDQFRNHSIEDLQYKYLQCCWNLPYYGCAFFAGQIERPRSGLGLFGNPDMDVYIAVNKEGVFIIDDEKARLLLGLVYKDFSWEYAESAKSQYNPSCLPCLFIQFKDDLDGDGKYESKILQVFSKQAVMADVLIQTFVKLIHTFNDMTDAGGGDTVDGAPPILNQINIKENQEKFSTMLRSRDDLVMCSKLDKLCLATHNMKKESS</sequence>
<organism evidence="3 4">
    <name type="scientific">Owenia fusiformis</name>
    <name type="common">Polychaete worm</name>
    <dbReference type="NCBI Taxonomy" id="6347"/>
    <lineage>
        <taxon>Eukaryota</taxon>
        <taxon>Metazoa</taxon>
        <taxon>Spiralia</taxon>
        <taxon>Lophotrochozoa</taxon>
        <taxon>Annelida</taxon>
        <taxon>Polychaeta</taxon>
        <taxon>Sedentaria</taxon>
        <taxon>Canalipalpata</taxon>
        <taxon>Sabellida</taxon>
        <taxon>Oweniida</taxon>
        <taxon>Oweniidae</taxon>
        <taxon>Owenia</taxon>
    </lineage>
</organism>
<evidence type="ECO:0000256" key="1">
    <source>
        <dbReference type="ARBA" id="ARBA00039547"/>
    </source>
</evidence>
<dbReference type="PANTHER" id="PTHR13283">
    <property type="entry name" value="KREV INTERACTION TRAPPED 1-RELATED"/>
    <property type="match status" value="1"/>
</dbReference>
<dbReference type="Gene3D" id="2.30.29.30">
    <property type="entry name" value="Pleckstrin-homology domain (PH domain)/Phosphotyrosine-binding domain (PTB)"/>
    <property type="match status" value="1"/>
</dbReference>
<dbReference type="Proteomes" id="UP000749559">
    <property type="component" value="Unassembled WGS sequence"/>
</dbReference>
<dbReference type="InterPro" id="IPR000299">
    <property type="entry name" value="FERM_domain"/>
</dbReference>
<dbReference type="Pfam" id="PF00373">
    <property type="entry name" value="FERM_M"/>
    <property type="match status" value="1"/>
</dbReference>
<dbReference type="EMBL" id="CAIIXF020000008">
    <property type="protein sequence ID" value="CAH1792218.1"/>
    <property type="molecule type" value="Genomic_DNA"/>
</dbReference>
<keyword evidence="4" id="KW-1185">Reference proteome</keyword>
<protein>
    <recommendedName>
        <fullName evidence="1">FERM domain-containing protein 8</fullName>
    </recommendedName>
</protein>
<evidence type="ECO:0000256" key="2">
    <source>
        <dbReference type="SAM" id="MobiDB-lite"/>
    </source>
</evidence>
<feature type="region of interest" description="Disordered" evidence="2">
    <location>
        <begin position="1"/>
        <end position="50"/>
    </location>
</feature>